<dbReference type="Gene3D" id="2.40.50.1020">
    <property type="entry name" value="LytTr DNA-binding domain"/>
    <property type="match status" value="1"/>
</dbReference>
<protein>
    <submittedName>
        <fullName evidence="4">LytTR family transcriptional regulator DNA-binding domain-containing protein</fullName>
    </submittedName>
</protein>
<evidence type="ECO:0000259" key="3">
    <source>
        <dbReference type="PROSITE" id="PS50930"/>
    </source>
</evidence>
<keyword evidence="4" id="KW-0238">DNA-binding</keyword>
<evidence type="ECO:0000259" key="2">
    <source>
        <dbReference type="PROSITE" id="PS50110"/>
    </source>
</evidence>
<accession>A0AAW9S209</accession>
<dbReference type="SMART" id="SM00448">
    <property type="entry name" value="REC"/>
    <property type="match status" value="1"/>
</dbReference>
<keyword evidence="1" id="KW-0597">Phosphoprotein</keyword>
<dbReference type="InterPro" id="IPR046947">
    <property type="entry name" value="LytR-like"/>
</dbReference>
<evidence type="ECO:0000313" key="5">
    <source>
        <dbReference type="Proteomes" id="UP001403385"/>
    </source>
</evidence>
<organism evidence="4 5">
    <name type="scientific">Rapidithrix thailandica</name>
    <dbReference type="NCBI Taxonomy" id="413964"/>
    <lineage>
        <taxon>Bacteria</taxon>
        <taxon>Pseudomonadati</taxon>
        <taxon>Bacteroidota</taxon>
        <taxon>Cytophagia</taxon>
        <taxon>Cytophagales</taxon>
        <taxon>Flammeovirgaceae</taxon>
        <taxon>Rapidithrix</taxon>
    </lineage>
</organism>
<dbReference type="Proteomes" id="UP001403385">
    <property type="component" value="Unassembled WGS sequence"/>
</dbReference>
<dbReference type="PANTHER" id="PTHR37299:SF1">
    <property type="entry name" value="STAGE 0 SPORULATION PROTEIN A HOMOLOG"/>
    <property type="match status" value="1"/>
</dbReference>
<evidence type="ECO:0000256" key="1">
    <source>
        <dbReference type="PROSITE-ProRule" id="PRU00169"/>
    </source>
</evidence>
<dbReference type="EMBL" id="JBDKWZ010000001">
    <property type="protein sequence ID" value="MEN7546394.1"/>
    <property type="molecule type" value="Genomic_DNA"/>
</dbReference>
<keyword evidence="5" id="KW-1185">Reference proteome</keyword>
<dbReference type="Gene3D" id="3.40.50.2300">
    <property type="match status" value="1"/>
</dbReference>
<dbReference type="GO" id="GO:0000156">
    <property type="term" value="F:phosphorelay response regulator activity"/>
    <property type="evidence" value="ECO:0007669"/>
    <property type="project" value="InterPro"/>
</dbReference>
<proteinExistence type="predicted"/>
<dbReference type="PANTHER" id="PTHR37299">
    <property type="entry name" value="TRANSCRIPTIONAL REGULATOR-RELATED"/>
    <property type="match status" value="1"/>
</dbReference>
<dbReference type="PROSITE" id="PS50110">
    <property type="entry name" value="RESPONSE_REGULATORY"/>
    <property type="match status" value="1"/>
</dbReference>
<feature type="domain" description="Response regulatory" evidence="2">
    <location>
        <begin position="5"/>
        <end position="116"/>
    </location>
</feature>
<dbReference type="Pfam" id="PF00072">
    <property type="entry name" value="Response_reg"/>
    <property type="match status" value="1"/>
</dbReference>
<dbReference type="InterPro" id="IPR011006">
    <property type="entry name" value="CheY-like_superfamily"/>
</dbReference>
<name>A0AAW9S209_9BACT</name>
<reference evidence="4 5" key="1">
    <citation type="submission" date="2024-04" db="EMBL/GenBank/DDBJ databases">
        <title>Novel genus in family Flammeovirgaceae.</title>
        <authorList>
            <person name="Nguyen T.H."/>
            <person name="Vuong T.Q."/>
            <person name="Le H."/>
            <person name="Kim S.-G."/>
        </authorList>
    </citation>
    <scope>NUCLEOTIDE SEQUENCE [LARGE SCALE GENOMIC DNA]</scope>
    <source>
        <strain evidence="4 5">JCM 23209</strain>
    </source>
</reference>
<dbReference type="InterPro" id="IPR001789">
    <property type="entry name" value="Sig_transdc_resp-reg_receiver"/>
</dbReference>
<evidence type="ECO:0000313" key="4">
    <source>
        <dbReference type="EMBL" id="MEN7546394.1"/>
    </source>
</evidence>
<comment type="caution">
    <text evidence="4">The sequence shown here is derived from an EMBL/GenBank/DDBJ whole genome shotgun (WGS) entry which is preliminary data.</text>
</comment>
<dbReference type="GO" id="GO:0003677">
    <property type="term" value="F:DNA binding"/>
    <property type="evidence" value="ECO:0007669"/>
    <property type="project" value="UniProtKB-KW"/>
</dbReference>
<feature type="modified residue" description="4-aspartylphosphate" evidence="1">
    <location>
        <position position="56"/>
    </location>
</feature>
<feature type="domain" description="HTH LytTR-type" evidence="3">
    <location>
        <begin position="143"/>
        <end position="245"/>
    </location>
</feature>
<dbReference type="Pfam" id="PF04397">
    <property type="entry name" value="LytTR"/>
    <property type="match status" value="1"/>
</dbReference>
<dbReference type="AlphaFoldDB" id="A0AAW9S209"/>
<dbReference type="SMART" id="SM00850">
    <property type="entry name" value="LytTR"/>
    <property type="match status" value="1"/>
</dbReference>
<sequence length="245" mass="28592">MNILRAIVIDDERLARLELKSLLKKYDDIEVVEEAGNVDEAYEKIIKHQPDLLFLDIQMPEKTGFDLLEMLPSAPNVVFTTAYDDFALKAFEINALDYLLKPIEPRRLEEAIKKVRKKVESKEAAPTQNFSTEKLSETDQVFVKDGDKCWFVKLLDISLFESDGNYVKVYFENNRPLIHRSLNALDERLDDKLFFRASRKYIINLKWIDNIEPWFNGGLMVSLKDGQKIEISRRQAAKFKERLSL</sequence>
<gene>
    <name evidence="4" type="ORF">AAG747_00650</name>
</gene>
<dbReference type="InterPro" id="IPR007492">
    <property type="entry name" value="LytTR_DNA-bd_dom"/>
</dbReference>
<dbReference type="RefSeq" id="WP_346819181.1">
    <property type="nucleotide sequence ID" value="NZ_JBDKWZ010000001.1"/>
</dbReference>
<dbReference type="PROSITE" id="PS50930">
    <property type="entry name" value="HTH_LYTTR"/>
    <property type="match status" value="1"/>
</dbReference>
<dbReference type="SUPFAM" id="SSF52172">
    <property type="entry name" value="CheY-like"/>
    <property type="match status" value="1"/>
</dbReference>